<proteinExistence type="predicted"/>
<evidence type="ECO:0000256" key="1">
    <source>
        <dbReference type="ARBA" id="ARBA00001947"/>
    </source>
</evidence>
<keyword evidence="7" id="KW-0862">Zinc</keyword>
<comment type="caution">
    <text evidence="10">The sequence shown here is derived from an EMBL/GenBank/DDBJ whole genome shotgun (WGS) entry which is preliminary data.</text>
</comment>
<dbReference type="InterPro" id="IPR002125">
    <property type="entry name" value="CMP_dCMP_dom"/>
</dbReference>
<dbReference type="Proteomes" id="UP000535890">
    <property type="component" value="Unassembled WGS sequence"/>
</dbReference>
<name>A0A7Y9DYT3_9PSEU</name>
<reference evidence="10 11" key="1">
    <citation type="submission" date="2020-07" db="EMBL/GenBank/DDBJ databases">
        <title>Sequencing the genomes of 1000 actinobacteria strains.</title>
        <authorList>
            <person name="Klenk H.-P."/>
        </authorList>
    </citation>
    <scope>NUCLEOTIDE SEQUENCE [LARGE SCALE GENOMIC DNA]</scope>
    <source>
        <strain evidence="10 11">DSM 45772</strain>
    </source>
</reference>
<dbReference type="AlphaFoldDB" id="A0A7Y9DYT3"/>
<dbReference type="InterPro" id="IPR016193">
    <property type="entry name" value="Cytidine_deaminase-like"/>
</dbReference>
<comment type="pathway">
    <text evidence="8">Pyrimidine metabolism.</text>
</comment>
<evidence type="ECO:0000256" key="2">
    <source>
        <dbReference type="ARBA" id="ARBA00004496"/>
    </source>
</evidence>
<dbReference type="FunFam" id="3.40.140.10:FF:000016">
    <property type="entry name" value="Cytosine deaminase"/>
    <property type="match status" value="1"/>
</dbReference>
<evidence type="ECO:0000256" key="7">
    <source>
        <dbReference type="ARBA" id="ARBA00022833"/>
    </source>
</evidence>
<accession>A0A7Y9DYT3</accession>
<dbReference type="EMBL" id="JACCBN010000001">
    <property type="protein sequence ID" value="NYD37961.1"/>
    <property type="molecule type" value="Genomic_DNA"/>
</dbReference>
<dbReference type="SUPFAM" id="SSF53927">
    <property type="entry name" value="Cytidine deaminase-like"/>
    <property type="match status" value="1"/>
</dbReference>
<dbReference type="GO" id="GO:0005737">
    <property type="term" value="C:cytoplasm"/>
    <property type="evidence" value="ECO:0007669"/>
    <property type="project" value="UniProtKB-SubCell"/>
</dbReference>
<dbReference type="GO" id="GO:0055086">
    <property type="term" value="P:nucleobase-containing small molecule metabolic process"/>
    <property type="evidence" value="ECO:0007669"/>
    <property type="project" value="UniProtKB-ARBA"/>
</dbReference>
<evidence type="ECO:0000256" key="3">
    <source>
        <dbReference type="ARBA" id="ARBA00011738"/>
    </source>
</evidence>
<dbReference type="PROSITE" id="PS51747">
    <property type="entry name" value="CYT_DCMP_DEAMINASES_2"/>
    <property type="match status" value="1"/>
</dbReference>
<dbReference type="GO" id="GO:0072527">
    <property type="term" value="P:pyrimidine-containing compound metabolic process"/>
    <property type="evidence" value="ECO:0007669"/>
    <property type="project" value="UniProtKB-ARBA"/>
</dbReference>
<gene>
    <name evidence="10" type="ORF">BJ983_004063</name>
</gene>
<keyword evidence="5" id="KW-0479">Metal-binding</keyword>
<dbReference type="RefSeq" id="WP_179795469.1">
    <property type="nucleotide sequence ID" value="NZ_BAABHP010000020.1"/>
</dbReference>
<evidence type="ECO:0000256" key="8">
    <source>
        <dbReference type="ARBA" id="ARBA00060693"/>
    </source>
</evidence>
<keyword evidence="4" id="KW-0963">Cytoplasm</keyword>
<dbReference type="PANTHER" id="PTHR11079:SF190">
    <property type="entry name" value="CYTOSINE DEAMINASE"/>
    <property type="match status" value="1"/>
</dbReference>
<keyword evidence="6 10" id="KW-0378">Hydrolase</keyword>
<dbReference type="EC" id="3.5.4.1" evidence="10"/>
<evidence type="ECO:0000313" key="11">
    <source>
        <dbReference type="Proteomes" id="UP000535890"/>
    </source>
</evidence>
<dbReference type="CDD" id="cd01285">
    <property type="entry name" value="nucleoside_deaminase"/>
    <property type="match status" value="1"/>
</dbReference>
<organism evidence="10 11">
    <name type="scientific">Actinomycetospora corticicola</name>
    <dbReference type="NCBI Taxonomy" id="663602"/>
    <lineage>
        <taxon>Bacteria</taxon>
        <taxon>Bacillati</taxon>
        <taxon>Actinomycetota</taxon>
        <taxon>Actinomycetes</taxon>
        <taxon>Pseudonocardiales</taxon>
        <taxon>Pseudonocardiaceae</taxon>
        <taxon>Actinomycetospora</taxon>
    </lineage>
</organism>
<dbReference type="Gene3D" id="3.40.140.10">
    <property type="entry name" value="Cytidine Deaminase, domain 2"/>
    <property type="match status" value="1"/>
</dbReference>
<sequence>MTLHPVPSPSEMLAVALREARTGYDEGGVPVGAALFGPDGELLGAGQNRRVQDGDPATHGETAAFRAAGRRPDYAGTTMVTTLSPCFFCAGLIRQFRIPRLVVGEARTFGGQHAWLAEHGVEVTVLDDPECAELMSRFAAEQPDTWLEDIGGPE</sequence>
<dbReference type="GO" id="GO:0008835">
    <property type="term" value="F:diaminohydroxyphosphoribosylaminopyrimidine deaminase activity"/>
    <property type="evidence" value="ECO:0007669"/>
    <property type="project" value="TreeGrafter"/>
</dbReference>
<evidence type="ECO:0000259" key="9">
    <source>
        <dbReference type="PROSITE" id="PS51747"/>
    </source>
</evidence>
<keyword evidence="11" id="KW-1185">Reference proteome</keyword>
<evidence type="ECO:0000256" key="6">
    <source>
        <dbReference type="ARBA" id="ARBA00022801"/>
    </source>
</evidence>
<protein>
    <submittedName>
        <fullName evidence="10">Cytosine deaminase</fullName>
        <ecNumber evidence="10">3.5.4.1</ecNumber>
    </submittedName>
</protein>
<evidence type="ECO:0000313" key="10">
    <source>
        <dbReference type="EMBL" id="NYD37961.1"/>
    </source>
</evidence>
<comment type="subcellular location">
    <subcellularLocation>
        <location evidence="2">Cytoplasm</location>
    </subcellularLocation>
</comment>
<comment type="cofactor">
    <cofactor evidence="1">
        <name>Zn(2+)</name>
        <dbReference type="ChEBI" id="CHEBI:29105"/>
    </cofactor>
</comment>
<dbReference type="Pfam" id="PF00383">
    <property type="entry name" value="dCMP_cyt_deam_1"/>
    <property type="match status" value="1"/>
</dbReference>
<dbReference type="GO" id="GO:0004131">
    <property type="term" value="F:cytosine deaminase activity"/>
    <property type="evidence" value="ECO:0007669"/>
    <property type="project" value="UniProtKB-EC"/>
</dbReference>
<dbReference type="GO" id="GO:0046872">
    <property type="term" value="F:metal ion binding"/>
    <property type="evidence" value="ECO:0007669"/>
    <property type="project" value="UniProtKB-KW"/>
</dbReference>
<evidence type="ECO:0000256" key="5">
    <source>
        <dbReference type="ARBA" id="ARBA00022723"/>
    </source>
</evidence>
<dbReference type="PANTHER" id="PTHR11079">
    <property type="entry name" value="CYTOSINE DEAMINASE FAMILY MEMBER"/>
    <property type="match status" value="1"/>
</dbReference>
<evidence type="ECO:0000256" key="4">
    <source>
        <dbReference type="ARBA" id="ARBA00022490"/>
    </source>
</evidence>
<comment type="subunit">
    <text evidence="3">Homodimer.</text>
</comment>
<feature type="domain" description="CMP/dCMP-type deaminase" evidence="9">
    <location>
        <begin position="7"/>
        <end position="123"/>
    </location>
</feature>